<evidence type="ECO:0000313" key="1">
    <source>
        <dbReference type="EMBL" id="MPN46015.1"/>
    </source>
</evidence>
<organism evidence="1">
    <name type="scientific">bioreactor metagenome</name>
    <dbReference type="NCBI Taxonomy" id="1076179"/>
    <lineage>
        <taxon>unclassified sequences</taxon>
        <taxon>metagenomes</taxon>
        <taxon>ecological metagenomes</taxon>
    </lineage>
</organism>
<accession>A0A645I3Z0</accession>
<dbReference type="EMBL" id="VSSQ01106313">
    <property type="protein sequence ID" value="MPN46015.1"/>
    <property type="molecule type" value="Genomic_DNA"/>
</dbReference>
<dbReference type="AlphaFoldDB" id="A0A645I3Z0"/>
<comment type="caution">
    <text evidence="1">The sequence shown here is derived from an EMBL/GenBank/DDBJ whole genome shotgun (WGS) entry which is preliminary data.</text>
</comment>
<reference evidence="1" key="1">
    <citation type="submission" date="2019-08" db="EMBL/GenBank/DDBJ databases">
        <authorList>
            <person name="Kucharzyk K."/>
            <person name="Murdoch R.W."/>
            <person name="Higgins S."/>
            <person name="Loffler F."/>
        </authorList>
    </citation>
    <scope>NUCLEOTIDE SEQUENCE</scope>
</reference>
<gene>
    <name evidence="1" type="ORF">SDC9_193594</name>
</gene>
<sequence length="95" mass="11269">MLFKVIDHCLFLLIKVNYPDAQIGASGIHYDDLFIDRNFSFRRDVGWDHQERLRKLIQSPHHFLDEGLSGFFQVEVFCVHTIFLHKSIYVGDHHQ</sequence>
<name>A0A645I3Z0_9ZZZZ</name>
<protein>
    <submittedName>
        <fullName evidence="1">Uncharacterized protein</fullName>
    </submittedName>
</protein>
<proteinExistence type="predicted"/>